<name>A0ABT3IMG3_9BACT</name>
<protein>
    <submittedName>
        <fullName evidence="2">Nucleoside phosphorylase</fullName>
    </submittedName>
</protein>
<proteinExistence type="predicted"/>
<accession>A0ABT3IMG3</accession>
<dbReference type="SUPFAM" id="SSF53167">
    <property type="entry name" value="Purine and uridine phosphorylases"/>
    <property type="match status" value="1"/>
</dbReference>
<evidence type="ECO:0000313" key="3">
    <source>
        <dbReference type="Proteomes" id="UP001207742"/>
    </source>
</evidence>
<dbReference type="EMBL" id="JAPDNS010000001">
    <property type="protein sequence ID" value="MCW3485161.1"/>
    <property type="molecule type" value="Genomic_DNA"/>
</dbReference>
<dbReference type="CDD" id="cd09007">
    <property type="entry name" value="NP-I_spr0068"/>
    <property type="match status" value="1"/>
</dbReference>
<evidence type="ECO:0000313" key="2">
    <source>
        <dbReference type="EMBL" id="MCW3485161.1"/>
    </source>
</evidence>
<organism evidence="2 3">
    <name type="scientific">Chitinophaga nivalis</name>
    <dbReference type="NCBI Taxonomy" id="2991709"/>
    <lineage>
        <taxon>Bacteria</taxon>
        <taxon>Pseudomonadati</taxon>
        <taxon>Bacteroidota</taxon>
        <taxon>Chitinophagia</taxon>
        <taxon>Chitinophagales</taxon>
        <taxon>Chitinophagaceae</taxon>
        <taxon>Chitinophaga</taxon>
    </lineage>
</organism>
<dbReference type="InterPro" id="IPR000845">
    <property type="entry name" value="Nucleoside_phosphorylase_d"/>
</dbReference>
<feature type="domain" description="Nucleoside phosphorylase" evidence="1">
    <location>
        <begin position="67"/>
        <end position="240"/>
    </location>
</feature>
<dbReference type="PANTHER" id="PTHR43691">
    <property type="entry name" value="URIDINE PHOSPHORYLASE"/>
    <property type="match status" value="1"/>
</dbReference>
<keyword evidence="3" id="KW-1185">Reference proteome</keyword>
<dbReference type="Gene3D" id="3.40.50.1580">
    <property type="entry name" value="Nucleoside phosphorylase domain"/>
    <property type="match status" value="1"/>
</dbReference>
<reference evidence="2 3" key="1">
    <citation type="submission" date="2022-10" db="EMBL/GenBank/DDBJ databases">
        <title>Chitinophaga nivalis PC15 sp. nov., isolated from Pyeongchang county, South Korea.</title>
        <authorList>
            <person name="Trinh H.N."/>
        </authorList>
    </citation>
    <scope>NUCLEOTIDE SEQUENCE [LARGE SCALE GENOMIC DNA]</scope>
    <source>
        <strain evidence="2 3">PC14</strain>
    </source>
</reference>
<dbReference type="Proteomes" id="UP001207742">
    <property type="component" value="Unassembled WGS sequence"/>
</dbReference>
<dbReference type="PANTHER" id="PTHR43691:SF6">
    <property type="entry name" value="AMP NUCLEOSIDASE"/>
    <property type="match status" value="1"/>
</dbReference>
<gene>
    <name evidence="2" type="ORF">OL497_14725</name>
</gene>
<evidence type="ECO:0000259" key="1">
    <source>
        <dbReference type="Pfam" id="PF01048"/>
    </source>
</evidence>
<comment type="caution">
    <text evidence="2">The sequence shown here is derived from an EMBL/GenBank/DDBJ whole genome shotgun (WGS) entry which is preliminary data.</text>
</comment>
<dbReference type="InterPro" id="IPR035994">
    <property type="entry name" value="Nucleoside_phosphorylase_sf"/>
</dbReference>
<sequence>MSVPVFPKKMNDAVIISPLQHLNAEKGELENFKVPKGVIVCYEEYILAHISEFYHVTKKRFWTCDIYYFEDTSGEVAIVGNFGIGGPASTHLLEVLIAAGVTKFVMLGHAGGLQKFNEIGKIILCEKAVRDEGLSYHYLEASDYAYSSVALTHQLKAALETAHANFRIGSTWTIDTMYRETISEIRHYEQAGIDTVEMEAASMFAVATFRKVDMAAMFVISDHVTFEEWDQHLNAADTQQAILQTVRMAKDVLAG</sequence>
<dbReference type="RefSeq" id="WP_264731270.1">
    <property type="nucleotide sequence ID" value="NZ_JAPDNR010000001.1"/>
</dbReference>
<dbReference type="Pfam" id="PF01048">
    <property type="entry name" value="PNP_UDP_1"/>
    <property type="match status" value="1"/>
</dbReference>